<evidence type="ECO:0000259" key="1">
    <source>
        <dbReference type="SMART" id="SM00382"/>
    </source>
</evidence>
<keyword evidence="2" id="KW-0808">Transferase</keyword>
<feature type="domain" description="AAA+ ATPase" evidence="1">
    <location>
        <begin position="42"/>
        <end position="204"/>
    </location>
</feature>
<keyword evidence="2" id="KW-0548">Nucleotidyltransferase</keyword>
<dbReference type="SUPFAM" id="SSF52540">
    <property type="entry name" value="P-loop containing nucleoside triphosphate hydrolases"/>
    <property type="match status" value="1"/>
</dbReference>
<dbReference type="InterPro" id="IPR027417">
    <property type="entry name" value="P-loop_NTPase"/>
</dbReference>
<protein>
    <submittedName>
        <fullName evidence="2">DNA polymerase III subunit tau</fullName>
        <ecNumber evidence="2">2.7.7.7</ecNumber>
    </submittedName>
</protein>
<dbReference type="PANTHER" id="PTHR11669">
    <property type="entry name" value="REPLICATION FACTOR C / DNA POLYMERASE III GAMMA-TAU SUBUNIT"/>
    <property type="match status" value="1"/>
</dbReference>
<reference evidence="2 3" key="1">
    <citation type="submission" date="2015-09" db="EMBL/GenBank/DDBJ databases">
        <authorList>
            <consortium name="Swine Surveillance"/>
        </authorList>
    </citation>
    <scope>NUCLEOTIDE SEQUENCE [LARGE SCALE GENOMIC DNA]</scope>
    <source>
        <strain evidence="2 3">CECT 4292</strain>
    </source>
</reference>
<organism evidence="2 3">
    <name type="scientific">Ruegeria atlantica</name>
    <dbReference type="NCBI Taxonomy" id="81569"/>
    <lineage>
        <taxon>Bacteria</taxon>
        <taxon>Pseudomonadati</taxon>
        <taxon>Pseudomonadota</taxon>
        <taxon>Alphaproteobacteria</taxon>
        <taxon>Rhodobacterales</taxon>
        <taxon>Roseobacteraceae</taxon>
        <taxon>Ruegeria</taxon>
    </lineage>
</organism>
<dbReference type="AlphaFoldDB" id="A0A0P1F7J8"/>
<dbReference type="SMART" id="SM00382">
    <property type="entry name" value="AAA"/>
    <property type="match status" value="1"/>
</dbReference>
<sequence length="373" mass="39725">MSDDTPTPDQAPGAPHPRETLRLFGQDAAEQAFLSAYTSERLHHGWLITGPRGVGKATLAWRIARFLLATPPTEDDGLFGAPPPPDSLEIDPEHPVAHRIQAGAEPGLAAITRSLNDQGRLRNEIVVDDIRKLGKFFGLSSTDGGRRVVIVDAADEMNVSAANALLKMLEEPPARTTLLLISHQPSRLLPTIRSRCRTLRLSPLGSENMEAALMQTGTEMPGKADHLAALAAGSVGDAVRLINLGGLEIYAELIAILGTLPRMDRQRALALAEAAAQRGASERFELLLTLIDVALSRLALTGATGAAPMPEAAPNEAETLARLSASPQQARKWAEVAAVITARARHGQAVNLDPAALVLDTVFKIQETAGQSR</sequence>
<dbReference type="GO" id="GO:0006261">
    <property type="term" value="P:DNA-templated DNA replication"/>
    <property type="evidence" value="ECO:0007669"/>
    <property type="project" value="TreeGrafter"/>
</dbReference>
<dbReference type="PANTHER" id="PTHR11669:SF8">
    <property type="entry name" value="DNA POLYMERASE III SUBUNIT DELTA"/>
    <property type="match status" value="1"/>
</dbReference>
<evidence type="ECO:0000313" key="2">
    <source>
        <dbReference type="EMBL" id="CUH50365.1"/>
    </source>
</evidence>
<dbReference type="STRING" id="81569.RUM4293_03352"/>
<dbReference type="InterPro" id="IPR050238">
    <property type="entry name" value="DNA_Rep/Repair_Clamp_Loader"/>
</dbReference>
<dbReference type="EC" id="2.7.7.7" evidence="2"/>
<proteinExistence type="predicted"/>
<gene>
    <name evidence="2" type="primary">dnaX_1</name>
    <name evidence="2" type="ORF">RUA4292_04573</name>
</gene>
<dbReference type="EMBL" id="CYPU01000073">
    <property type="protein sequence ID" value="CUH50365.1"/>
    <property type="molecule type" value="Genomic_DNA"/>
</dbReference>
<dbReference type="GO" id="GO:0009360">
    <property type="term" value="C:DNA polymerase III complex"/>
    <property type="evidence" value="ECO:0007669"/>
    <property type="project" value="TreeGrafter"/>
</dbReference>
<accession>A0A0P1F7J8</accession>
<evidence type="ECO:0000313" key="3">
    <source>
        <dbReference type="Proteomes" id="UP000050783"/>
    </source>
</evidence>
<dbReference type="GeneID" id="55495692"/>
<dbReference type="Pfam" id="PF13177">
    <property type="entry name" value="DNA_pol3_delta2"/>
    <property type="match status" value="1"/>
</dbReference>
<name>A0A0P1F7J8_9RHOB</name>
<dbReference type="Proteomes" id="UP000050783">
    <property type="component" value="Unassembled WGS sequence"/>
</dbReference>
<dbReference type="NCBIfam" id="NF005677">
    <property type="entry name" value="PRK07471.1"/>
    <property type="match status" value="1"/>
</dbReference>
<dbReference type="OrthoDB" id="9811073at2"/>
<dbReference type="GO" id="GO:0003887">
    <property type="term" value="F:DNA-directed DNA polymerase activity"/>
    <property type="evidence" value="ECO:0007669"/>
    <property type="project" value="UniProtKB-EC"/>
</dbReference>
<dbReference type="Gene3D" id="3.40.50.300">
    <property type="entry name" value="P-loop containing nucleotide triphosphate hydrolases"/>
    <property type="match status" value="1"/>
</dbReference>
<dbReference type="InterPro" id="IPR003593">
    <property type="entry name" value="AAA+_ATPase"/>
</dbReference>
<dbReference type="RefSeq" id="WP_058279654.1">
    <property type="nucleotide sequence ID" value="NZ_CYPU01000073.1"/>
</dbReference>